<evidence type="ECO:0000313" key="3">
    <source>
        <dbReference type="Proteomes" id="UP000000862"/>
    </source>
</evidence>
<dbReference type="EMBL" id="JF411744">
    <property type="protein sequence ID" value="AAC96455.2"/>
    <property type="molecule type" value="Genomic_DNA"/>
</dbReference>
<evidence type="ECO:0000259" key="1">
    <source>
        <dbReference type="SMART" id="SM00507"/>
    </source>
</evidence>
<name>Q84408_PBCV1</name>
<dbReference type="Pfam" id="PF13392">
    <property type="entry name" value="HNH_3"/>
    <property type="match status" value="2"/>
</dbReference>
<dbReference type="SUPFAM" id="SSF54060">
    <property type="entry name" value="His-Me finger endonucleases"/>
    <property type="match status" value="2"/>
</dbReference>
<keyword evidence="3" id="KW-1185">Reference proteome</keyword>
<reference evidence="2 3" key="5">
    <citation type="journal article" date="1997" name="Virology">
        <title>Analysis of 74 kb of DNA located at the right end of the 330-kb chlorella virus PBCV-1 genome.</title>
        <authorList>
            <person name="Li Y."/>
            <person name="Lu Z."/>
            <person name="Sun L."/>
            <person name="Ropp S."/>
            <person name="Kutish G.F."/>
            <person name="Rock D.L."/>
            <person name="Van Etten J.L."/>
        </authorList>
    </citation>
    <scope>NUCLEOTIDE SEQUENCE [LARGE SCALE GENOMIC DNA]</scope>
</reference>
<reference evidence="2 3" key="3">
    <citation type="journal article" date="1996" name="Virology">
        <title>Analysis of 94 kb of the chlorella virus PBCV-1 330-kb genome: map positions 88 to 182.</title>
        <authorList>
            <person name="Lu Z."/>
            <person name="Li Y."/>
            <person name="Que Q."/>
            <person name="Kutish G.F."/>
            <person name="Rock D.L."/>
            <person name="Van Etten J.L."/>
        </authorList>
    </citation>
    <scope>NUCLEOTIDE SEQUENCE [LARGE SCALE GENOMIC DNA]</scope>
</reference>
<reference evidence="2 3" key="2">
    <citation type="journal article" date="1995" name="Virology">
        <title>Analysis of 43 kb of the Chlorella virus PBCV-1 330-kb genome: map positions 45 to 88.</title>
        <authorList>
            <person name="Li Y."/>
            <person name="Lu Z."/>
            <person name="Burbank D.E."/>
            <person name="Kutish G.F."/>
            <person name="Rock D.L."/>
            <person name="Van Etten J.L."/>
        </authorList>
    </citation>
    <scope>NUCLEOTIDE SEQUENCE [LARGE SCALE GENOMIC DNA]</scope>
</reference>
<protein>
    <recommendedName>
        <fullName evidence="1">HNH nuclease domain-containing protein</fullName>
    </recommendedName>
</protein>
<dbReference type="RefSeq" id="NP_048435.2">
    <property type="nucleotide sequence ID" value="NC_000852.5"/>
</dbReference>
<dbReference type="CDD" id="cd00085">
    <property type="entry name" value="HNHc"/>
    <property type="match status" value="1"/>
</dbReference>
<reference evidence="2 3" key="7">
    <citation type="journal article" date="2000" name="Virology">
        <title>Characterization of a beta-1,3-glucanase encoded by chlorella virus PBCV-1.</title>
        <authorList>
            <person name="Sun L."/>
            <person name="Gurnon J.R."/>
            <person name="Adams B.J."/>
            <person name="Graves M.V."/>
            <person name="Van Etten J.L."/>
        </authorList>
    </citation>
    <scope>NUCLEOTIDE SEQUENCE [LARGE SCALE GENOMIC DNA]</scope>
</reference>
<reference evidence="2 3" key="8">
    <citation type="journal article" date="2010" name="J. Virol.">
        <title>Microarray analysis of Paramecium bursaria chlorella virus 1 transcription.</title>
        <authorList>
            <person name="Yanai-Balser G.M."/>
            <person name="Duncan G.A."/>
            <person name="Eudy J.D."/>
            <person name="Wang D."/>
            <person name="Li X."/>
            <person name="Agarkova I.V."/>
            <person name="Dunigan D.D."/>
            <person name="Van Etten J.L."/>
        </authorList>
    </citation>
    <scope>NUCLEOTIDE SEQUENCE [LARGE SCALE GENOMIC DNA]</scope>
</reference>
<accession>Q84408</accession>
<dbReference type="SMART" id="SM00507">
    <property type="entry name" value="HNHc"/>
    <property type="match status" value="2"/>
</dbReference>
<organism evidence="2 3">
    <name type="scientific">Paramecium bursaria Chlorella virus 1</name>
    <name type="common">PBCV-1</name>
    <dbReference type="NCBI Taxonomy" id="10506"/>
    <lineage>
        <taxon>Viruses</taxon>
        <taxon>Varidnaviria</taxon>
        <taxon>Bamfordvirae</taxon>
        <taxon>Nucleocytoviricota</taxon>
        <taxon>Megaviricetes</taxon>
        <taxon>Algavirales</taxon>
        <taxon>Phycodnaviridae</taxon>
        <taxon>Chlorovirus</taxon>
        <taxon>Chlorovirus vanettense</taxon>
    </lineage>
</organism>
<dbReference type="Gene3D" id="3.90.75.20">
    <property type="match status" value="2"/>
</dbReference>
<gene>
    <name evidence="2" type="primary">A087R</name>
</gene>
<dbReference type="OrthoDB" id="21336at10239"/>
<dbReference type="Proteomes" id="UP000000862">
    <property type="component" value="Segment"/>
</dbReference>
<reference evidence="2 3" key="4">
    <citation type="journal article" date="1996" name="Virology">
        <title>Analysis of 76 kb of the chlorella virus PBCV-1 330-kb genome: map positions 182 to 258.</title>
        <authorList>
            <person name="Kutish G.F."/>
            <person name="Li Y."/>
            <person name="Lu Z."/>
            <person name="Furuta M."/>
            <person name="Rock D.L."/>
            <person name="Van Etten J.L."/>
        </authorList>
    </citation>
    <scope>NUCLEOTIDE SEQUENCE [LARGE SCALE GENOMIC DNA]</scope>
</reference>
<reference evidence="2 3" key="1">
    <citation type="journal article" date="1995" name="Virology">
        <title>Analysis of 45 kb of DNA located at the left end of the chlorella virus PBCV-1 genome.</title>
        <authorList>
            <person name="Lu Z."/>
            <person name="Li Y."/>
            <person name="Zhang Y."/>
            <person name="Kutish G.F."/>
            <person name="Rock D.L."/>
            <person name="Van Etten J.L."/>
        </authorList>
    </citation>
    <scope>NUCLEOTIDE SEQUENCE [LARGE SCALE GENOMIC DNA]</scope>
</reference>
<dbReference type="InterPro" id="IPR044925">
    <property type="entry name" value="His-Me_finger_sf"/>
</dbReference>
<sequence>MTFIVSTNLCISMIIVNILQMFHEVPGIVSKSNLRYEISDEWVVVSISSKGVRKVLKPYAGQVNLAGNSYKIYDVAKLARLEPKSWPDDELCHEWEELKSISDGFGFRYRMFKDARVQKMNQHGDVTYQEHTKKTDGYYTVSIAGKIVLIHQLMGETRFVPKPYGMPSNWTVHHIDNDPSNNHCDNLVWASPETQRKEQRPMETHRIVSCPVIGTALCDLTLVDGTMLNQGDDTQLFDNTCKAADAVVGGNRECISRCINSKQNSHANFTWKTPSNDEDFVNEVFKSIGSGIQYERFISNYGRVKYTFHNGYSKIIYAKDLLTERNQRESYKYPYIKIDGKELKFHRKVVELFFGKLPKTVEINGKTHHLIVDHIDDDKQNARLDNLQLLTNQENSKKRHLKKYTTSVSSSFEGRYENHATRLAAVEYVKNQGYPEATLGELNKYVNTPNKVYGRTWIRAHFETVE</sequence>
<reference evidence="2 3" key="6">
    <citation type="journal article" date="1999" name="Virology">
        <title>Chlorella virus PBCV-1 encodes a functional homospermidine synthase.</title>
        <authorList>
            <person name="Kaiser A."/>
            <person name="Vollmert M."/>
            <person name="Tholl D."/>
            <person name="Graves M.V."/>
            <person name="Gurnon J.R."/>
            <person name="Xing W."/>
            <person name="Lisec A.D."/>
            <person name="Nickerson K.W."/>
            <person name="Van Etten J.L."/>
        </authorList>
    </citation>
    <scope>NUCLEOTIDE SEQUENCE [LARGE SCALE GENOMIC DNA]</scope>
</reference>
<dbReference type="GeneID" id="917984"/>
<feature type="domain" description="HNH nuclease" evidence="1">
    <location>
        <begin position="339"/>
        <end position="396"/>
    </location>
</feature>
<organismHost>
    <name type="scientific">Chlorella</name>
    <dbReference type="NCBI Taxonomy" id="3071"/>
</organismHost>
<proteinExistence type="predicted"/>
<dbReference type="KEGG" id="vg:917984"/>
<feature type="domain" description="HNH nuclease" evidence="1">
    <location>
        <begin position="144"/>
        <end position="196"/>
    </location>
</feature>
<evidence type="ECO:0000313" key="2">
    <source>
        <dbReference type="EMBL" id="AAC96455.2"/>
    </source>
</evidence>
<dbReference type="InterPro" id="IPR003615">
    <property type="entry name" value="HNH_nuc"/>
</dbReference>